<evidence type="ECO:0000313" key="4">
    <source>
        <dbReference type="EMBL" id="GIM11609.1"/>
    </source>
</evidence>
<evidence type="ECO:0000256" key="2">
    <source>
        <dbReference type="SAM" id="MobiDB-lite"/>
    </source>
</evidence>
<keyword evidence="1" id="KW-0175">Coiled coil</keyword>
<dbReference type="EMBL" id="BNCP01000007">
    <property type="protein sequence ID" value="GIL75519.1"/>
    <property type="molecule type" value="Genomic_DNA"/>
</dbReference>
<dbReference type="EMBL" id="BNCQ01000040">
    <property type="protein sequence ID" value="GIM11609.1"/>
    <property type="molecule type" value="Genomic_DNA"/>
</dbReference>
<name>A0A8J4FGL9_9CHLO</name>
<evidence type="ECO:0000313" key="3">
    <source>
        <dbReference type="EMBL" id="GIL75519.1"/>
    </source>
</evidence>
<keyword evidence="5" id="KW-1185">Reference proteome</keyword>
<gene>
    <name evidence="3" type="ORF">Vretifemale_5290</name>
    <name evidence="4" type="ORF">Vretimale_15087</name>
</gene>
<reference evidence="3" key="1">
    <citation type="journal article" date="2021" name="Proc. Natl. Acad. Sci. U.S.A.">
        <title>Three genomes in the algal genus Volvox reveal the fate of a haploid sex-determining region after a transition to homothallism.</title>
        <authorList>
            <person name="Yamamoto K."/>
            <person name="Hamaji T."/>
            <person name="Kawai-Toyooka H."/>
            <person name="Matsuzaki R."/>
            <person name="Takahashi F."/>
            <person name="Nishimura Y."/>
            <person name="Kawachi M."/>
            <person name="Noguchi H."/>
            <person name="Minakuchi Y."/>
            <person name="Umen J.G."/>
            <person name="Toyoda A."/>
            <person name="Nozaki H."/>
        </authorList>
    </citation>
    <scope>NUCLEOTIDE SEQUENCE</scope>
    <source>
        <strain evidence="4">NIES-3785</strain>
        <strain evidence="3">NIES-3786</strain>
    </source>
</reference>
<protein>
    <submittedName>
        <fullName evidence="3">Uncharacterized protein</fullName>
    </submittedName>
</protein>
<proteinExistence type="predicted"/>
<feature type="region of interest" description="Disordered" evidence="2">
    <location>
        <begin position="81"/>
        <end position="109"/>
    </location>
</feature>
<evidence type="ECO:0000256" key="1">
    <source>
        <dbReference type="SAM" id="Coils"/>
    </source>
</evidence>
<accession>A0A8J4FGL9</accession>
<dbReference type="Proteomes" id="UP000747110">
    <property type="component" value="Unassembled WGS sequence"/>
</dbReference>
<evidence type="ECO:0000313" key="5">
    <source>
        <dbReference type="Proteomes" id="UP000747110"/>
    </source>
</evidence>
<organism evidence="3 5">
    <name type="scientific">Volvox reticuliferus</name>
    <dbReference type="NCBI Taxonomy" id="1737510"/>
    <lineage>
        <taxon>Eukaryota</taxon>
        <taxon>Viridiplantae</taxon>
        <taxon>Chlorophyta</taxon>
        <taxon>core chlorophytes</taxon>
        <taxon>Chlorophyceae</taxon>
        <taxon>CS clade</taxon>
        <taxon>Chlamydomonadales</taxon>
        <taxon>Volvocaceae</taxon>
        <taxon>Volvox</taxon>
    </lineage>
</organism>
<dbReference type="AlphaFoldDB" id="A0A8J4FGL9"/>
<comment type="caution">
    <text evidence="3">The sequence shown here is derived from an EMBL/GenBank/DDBJ whole genome shotgun (WGS) entry which is preliminary data.</text>
</comment>
<sequence>MEEREKLEMIIRDLEAEIRVLSAKAESAEDTEDKKFYRALLLKKEDRLLKEKEKEVLLLEKDKDLRKERLMRLEMQGARGSAAGLGVESTTGSGAPAAPQNAASGGTSGGVIEASGQLMEAVTKMEAMTEALTKMLEAEKEARMEVVTKMAEEVKEAVTEAVKEAMTVVLHNLIIQFNIVDGERTHKHGSEN</sequence>
<dbReference type="Proteomes" id="UP000722791">
    <property type="component" value="Unassembled WGS sequence"/>
</dbReference>
<feature type="coiled-coil region" evidence="1">
    <location>
        <begin position="4"/>
        <end position="69"/>
    </location>
</feature>